<evidence type="ECO:0000313" key="3">
    <source>
        <dbReference type="Proteomes" id="UP000250163"/>
    </source>
</evidence>
<evidence type="ECO:0000313" key="2">
    <source>
        <dbReference type="EMBL" id="SQD80151.1"/>
    </source>
</evidence>
<keyword evidence="3" id="KW-1185">Reference proteome</keyword>
<dbReference type="AlphaFoldDB" id="A0A330LVV7"/>
<proteinExistence type="predicted"/>
<dbReference type="KEGG" id="mya:MORIYA_3699"/>
<dbReference type="InterPro" id="IPR001173">
    <property type="entry name" value="Glyco_trans_2-like"/>
</dbReference>
<organism evidence="2 3">
    <name type="scientific">Moritella yayanosii</name>
    <dbReference type="NCBI Taxonomy" id="69539"/>
    <lineage>
        <taxon>Bacteria</taxon>
        <taxon>Pseudomonadati</taxon>
        <taxon>Pseudomonadota</taxon>
        <taxon>Gammaproteobacteria</taxon>
        <taxon>Alteromonadales</taxon>
        <taxon>Moritellaceae</taxon>
        <taxon>Moritella</taxon>
    </lineage>
</organism>
<reference evidence="3" key="1">
    <citation type="submission" date="2018-05" db="EMBL/GenBank/DDBJ databases">
        <authorList>
            <person name="Cea G.-C."/>
            <person name="William W."/>
        </authorList>
    </citation>
    <scope>NUCLEOTIDE SEQUENCE [LARGE SCALE GENOMIC DNA]</scope>
    <source>
        <strain evidence="3">DB21MT 5</strain>
    </source>
</reference>
<sequence>MKFIIISAVYNMSEQLKHNIDMLKKQTYSNFEVYFGDDMSTDNSCEVITENIQYDPRFHLIKHTEKLFSMGNIYTSIKYAAPDPEDIIVLVDGDDCLADENVLTYLAETYRANNCWMTYGSYGTDISQKHQLCCAYHPLIAKFSLHRKVKWRASHLKTFKHALWTKIDINDLTITASEFKSVLNNLLVRGKVFSWFNLKNINHRDIVTSDQRFVRRCDDKTFTLPMLEMAGERAYFTDKVLYIYQPQDNILNFGSSDRKWAQRFIRTAVFLKKPYKKIKHL</sequence>
<feature type="domain" description="Glycosyltransferase 2-like" evidence="1">
    <location>
        <begin position="5"/>
        <end position="122"/>
    </location>
</feature>
<dbReference type="CDD" id="cd00761">
    <property type="entry name" value="Glyco_tranf_GTA_type"/>
    <property type="match status" value="1"/>
</dbReference>
<dbReference type="Gene3D" id="3.90.550.10">
    <property type="entry name" value="Spore Coat Polysaccharide Biosynthesis Protein SpsA, Chain A"/>
    <property type="match status" value="1"/>
</dbReference>
<dbReference type="Pfam" id="PF00535">
    <property type="entry name" value="Glycos_transf_2"/>
    <property type="match status" value="1"/>
</dbReference>
<dbReference type="OrthoDB" id="9812327at2"/>
<dbReference type="EMBL" id="LS483250">
    <property type="protein sequence ID" value="SQD80151.1"/>
    <property type="molecule type" value="Genomic_DNA"/>
</dbReference>
<dbReference type="RefSeq" id="WP_112717276.1">
    <property type="nucleotide sequence ID" value="NZ_LS483250.1"/>
</dbReference>
<dbReference type="InterPro" id="IPR029044">
    <property type="entry name" value="Nucleotide-diphossugar_trans"/>
</dbReference>
<accession>A0A330LVV7</accession>
<protein>
    <recommendedName>
        <fullName evidence="1">Glycosyltransferase 2-like domain-containing protein</fullName>
    </recommendedName>
</protein>
<evidence type="ECO:0000259" key="1">
    <source>
        <dbReference type="Pfam" id="PF00535"/>
    </source>
</evidence>
<dbReference type="SUPFAM" id="SSF53448">
    <property type="entry name" value="Nucleotide-diphospho-sugar transferases"/>
    <property type="match status" value="1"/>
</dbReference>
<name>A0A330LVV7_9GAMM</name>
<gene>
    <name evidence="2" type="ORF">MORIYA_3699</name>
</gene>
<dbReference type="Proteomes" id="UP000250163">
    <property type="component" value="Chromosome MORIYA"/>
</dbReference>